<dbReference type="Pfam" id="PF08447">
    <property type="entry name" value="PAS_3"/>
    <property type="match status" value="1"/>
</dbReference>
<feature type="domain" description="PAC" evidence="4">
    <location>
        <begin position="341"/>
        <end position="393"/>
    </location>
</feature>
<dbReference type="PROSITE" id="PS50113">
    <property type="entry name" value="PAC"/>
    <property type="match status" value="2"/>
</dbReference>
<gene>
    <name evidence="7" type="ORF">ATSB10_13480</name>
</gene>
<dbReference type="InterPro" id="IPR000160">
    <property type="entry name" value="GGDEF_dom"/>
</dbReference>
<dbReference type="PROSITE" id="PS50883">
    <property type="entry name" value="EAL"/>
    <property type="match status" value="1"/>
</dbReference>
<evidence type="ECO:0000256" key="1">
    <source>
        <dbReference type="ARBA" id="ARBA00012282"/>
    </source>
</evidence>
<evidence type="ECO:0000259" key="4">
    <source>
        <dbReference type="PROSITE" id="PS50113"/>
    </source>
</evidence>
<feature type="domain" description="PAS" evidence="3">
    <location>
        <begin position="265"/>
        <end position="337"/>
    </location>
</feature>
<proteinExistence type="predicted"/>
<feature type="domain" description="EAL" evidence="5">
    <location>
        <begin position="572"/>
        <end position="823"/>
    </location>
</feature>
<dbReference type="CDD" id="cd01949">
    <property type="entry name" value="GGDEF"/>
    <property type="match status" value="1"/>
</dbReference>
<dbReference type="InterPro" id="IPR001633">
    <property type="entry name" value="EAL_dom"/>
</dbReference>
<feature type="domain" description="GGDEF" evidence="6">
    <location>
        <begin position="425"/>
        <end position="563"/>
    </location>
</feature>
<dbReference type="NCBIfam" id="TIGR00254">
    <property type="entry name" value="GGDEF"/>
    <property type="match status" value="1"/>
</dbReference>
<dbReference type="InterPro" id="IPR035965">
    <property type="entry name" value="PAS-like_dom_sf"/>
</dbReference>
<dbReference type="InterPro" id="IPR029787">
    <property type="entry name" value="Nucleotide_cyclase"/>
</dbReference>
<dbReference type="PROSITE" id="PS50112">
    <property type="entry name" value="PAS"/>
    <property type="match status" value="3"/>
</dbReference>
<dbReference type="PANTHER" id="PTHR44757:SF2">
    <property type="entry name" value="BIOFILM ARCHITECTURE MAINTENANCE PROTEIN MBAA"/>
    <property type="match status" value="1"/>
</dbReference>
<feature type="domain" description="PAS" evidence="3">
    <location>
        <begin position="6"/>
        <end position="76"/>
    </location>
</feature>
<dbReference type="SUPFAM" id="SSF55785">
    <property type="entry name" value="PYP-like sensor domain (PAS domain)"/>
    <property type="match status" value="3"/>
</dbReference>
<dbReference type="SMART" id="SM00267">
    <property type="entry name" value="GGDEF"/>
    <property type="match status" value="1"/>
</dbReference>
<dbReference type="EMBL" id="CP014841">
    <property type="protein sequence ID" value="AND68802.1"/>
    <property type="molecule type" value="Genomic_DNA"/>
</dbReference>
<dbReference type="SUPFAM" id="SSF55073">
    <property type="entry name" value="Nucleotide cyclase"/>
    <property type="match status" value="1"/>
</dbReference>
<dbReference type="GO" id="GO:0071111">
    <property type="term" value="F:cyclic-guanylate-specific phosphodiesterase activity"/>
    <property type="evidence" value="ECO:0007669"/>
    <property type="project" value="UniProtKB-EC"/>
</dbReference>
<dbReference type="SUPFAM" id="SSF141868">
    <property type="entry name" value="EAL domain-like"/>
    <property type="match status" value="1"/>
</dbReference>
<dbReference type="RefSeq" id="WP_063671446.1">
    <property type="nucleotide sequence ID" value="NZ_CP014841.1"/>
</dbReference>
<keyword evidence="2" id="KW-0973">c-di-GMP</keyword>
<feature type="domain" description="PAC" evidence="4">
    <location>
        <begin position="211"/>
        <end position="264"/>
    </location>
</feature>
<dbReference type="SMART" id="SM00086">
    <property type="entry name" value="PAC"/>
    <property type="match status" value="3"/>
</dbReference>
<evidence type="ECO:0000259" key="3">
    <source>
        <dbReference type="PROSITE" id="PS50112"/>
    </source>
</evidence>
<dbReference type="EC" id="3.1.4.52" evidence="1"/>
<dbReference type="FunFam" id="3.20.20.450:FF:000001">
    <property type="entry name" value="Cyclic di-GMP phosphodiesterase yahA"/>
    <property type="match status" value="1"/>
</dbReference>
<dbReference type="SMART" id="SM00052">
    <property type="entry name" value="EAL"/>
    <property type="match status" value="1"/>
</dbReference>
<dbReference type="Gene3D" id="2.10.70.100">
    <property type="match status" value="1"/>
</dbReference>
<dbReference type="InterPro" id="IPR052155">
    <property type="entry name" value="Biofilm_reg_signaling"/>
</dbReference>
<dbReference type="InterPro" id="IPR001610">
    <property type="entry name" value="PAC"/>
</dbReference>
<protein>
    <recommendedName>
        <fullName evidence="1">cyclic-guanylate-specific phosphodiesterase</fullName>
        <ecNumber evidence="1">3.1.4.52</ecNumber>
    </recommendedName>
</protein>
<keyword evidence="8" id="KW-1185">Reference proteome</keyword>
<dbReference type="Pfam" id="PF00990">
    <property type="entry name" value="GGDEF"/>
    <property type="match status" value="1"/>
</dbReference>
<reference evidence="7 8" key="1">
    <citation type="submission" date="2016-02" db="EMBL/GenBank/DDBJ databases">
        <title>Complete genome sequencing and analysis of ATSB10, Dyella thiooxydans isolated from rhizosphere soil of sunflower (Helianthus annuus L.).</title>
        <authorList>
            <person name="Lee Y."/>
            <person name="Hwangbo K."/>
            <person name="Chung H."/>
            <person name="Yoo J."/>
            <person name="Kim K.Y."/>
            <person name="Sa T.M."/>
            <person name="Um Y."/>
            <person name="Madhaiyan M."/>
        </authorList>
    </citation>
    <scope>NUCLEOTIDE SEQUENCE [LARGE SCALE GENOMIC DNA]</scope>
    <source>
        <strain evidence="7 8">ATSB10</strain>
    </source>
</reference>
<dbReference type="InterPro" id="IPR035919">
    <property type="entry name" value="EAL_sf"/>
</dbReference>
<dbReference type="Pfam" id="PF00563">
    <property type="entry name" value="EAL"/>
    <property type="match status" value="1"/>
</dbReference>
<dbReference type="Proteomes" id="UP000077255">
    <property type="component" value="Chromosome"/>
</dbReference>
<dbReference type="STRING" id="445710.ATSB10_13480"/>
<dbReference type="Pfam" id="PF13188">
    <property type="entry name" value="PAS_8"/>
    <property type="match status" value="1"/>
</dbReference>
<sequence length="823" mass="92321">MGSAMDLGSITPILSTVSDGVVLTDRERRVTYVNQSFIDLTGYASGDLVGRTCSVLQGPQTNPDTVRAMRAALDAGESFCGEILNYTKAGETFWNELTITPVFEQGVLSGFLGITRDSSARKQALEVQASRERLYRFLFEHVQAGIVLHKADTEIIYANQTALQLLGMSYDVLLGAFYTDERFDFIREDGSPMPPEEFPVARALACRAAVGNYVLGLRRCSDHRLVWVMCNAIPNLDGNGEPTEVVVSFTEVTGLKQAEQALKQSEERLSLMLRGANDAAWDWDLAADELYYSPRWWHMLGLEPGALPVDSQMWKRRMHPDDVDRVLAAFEEFLGGDTESYQLEFSLQHRDGHYVPVLSRGFILRDADGRPTRVSGTNTDLTERRRTEQQIHRLAYFDMLTGLPNRRQLMERLGRILARPAPERQLGAMLFVDVDNFKLLNDTMGHEVGDLLLKQVTRRLHACVRGQDVLGRLGGDEFVALLDDLGRDPGTALQRAEGVAHKIRDVLALPYTLGGIDYRCTVSVGIALFEQGERGAENTLKHADLAMYHAKSAGKNTLRVYDHAMQVAMQERLALEHDLRNDLQARRLHLHFQPQVDSEGRTVSAEVLLRWNHPVRGDVPPARFIPLAEATGLILPLGEWVLETACRQLAAWANHPPTAGLSLSVNASVRQFHDPGFVQGVIDVLERTGADPSRLVLEVTESLFAENMEQMIERMKRLRKRGVRFALDDFGTGYSSLSYLQRMPLDEIKIDRSFVQDTRHDEHGATITRMIISLAGNLGIKTVAEGVETIEQRDFLYRQGCRHYQGYLFGKAMPPEAFEAQLR</sequence>
<accession>A0A160N121</accession>
<organism evidence="7 8">
    <name type="scientific">Dyella thiooxydans</name>
    <dbReference type="NCBI Taxonomy" id="445710"/>
    <lineage>
        <taxon>Bacteria</taxon>
        <taxon>Pseudomonadati</taxon>
        <taxon>Pseudomonadota</taxon>
        <taxon>Gammaproteobacteria</taxon>
        <taxon>Lysobacterales</taxon>
        <taxon>Rhodanobacteraceae</taxon>
        <taxon>Dyella</taxon>
    </lineage>
</organism>
<dbReference type="InterPro" id="IPR043128">
    <property type="entry name" value="Rev_trsase/Diguanyl_cyclase"/>
</dbReference>
<evidence type="ECO:0000313" key="8">
    <source>
        <dbReference type="Proteomes" id="UP000077255"/>
    </source>
</evidence>
<evidence type="ECO:0000256" key="2">
    <source>
        <dbReference type="ARBA" id="ARBA00022636"/>
    </source>
</evidence>
<dbReference type="Gene3D" id="3.30.450.20">
    <property type="entry name" value="PAS domain"/>
    <property type="match status" value="3"/>
</dbReference>
<dbReference type="NCBIfam" id="TIGR00229">
    <property type="entry name" value="sensory_box"/>
    <property type="match status" value="3"/>
</dbReference>
<name>A0A160N121_9GAMM</name>
<dbReference type="KEGG" id="dtx:ATSB10_13480"/>
<dbReference type="SMART" id="SM00091">
    <property type="entry name" value="PAS"/>
    <property type="match status" value="3"/>
</dbReference>
<dbReference type="InterPro" id="IPR000700">
    <property type="entry name" value="PAS-assoc_C"/>
</dbReference>
<dbReference type="Gene3D" id="3.30.70.270">
    <property type="match status" value="1"/>
</dbReference>
<dbReference type="OrthoDB" id="9804951at2"/>
<dbReference type="InterPro" id="IPR013655">
    <property type="entry name" value="PAS_fold_3"/>
</dbReference>
<dbReference type="Pfam" id="PF13426">
    <property type="entry name" value="PAS_9"/>
    <property type="match status" value="1"/>
</dbReference>
<dbReference type="PANTHER" id="PTHR44757">
    <property type="entry name" value="DIGUANYLATE CYCLASE DGCP"/>
    <property type="match status" value="1"/>
</dbReference>
<dbReference type="PATRIC" id="fig|445710.3.peg.1344"/>
<dbReference type="Gene3D" id="3.20.20.450">
    <property type="entry name" value="EAL domain"/>
    <property type="match status" value="1"/>
</dbReference>
<dbReference type="InterPro" id="IPR000014">
    <property type="entry name" value="PAS"/>
</dbReference>
<dbReference type="PROSITE" id="PS50887">
    <property type="entry name" value="GGDEF"/>
    <property type="match status" value="1"/>
</dbReference>
<feature type="domain" description="PAS" evidence="3">
    <location>
        <begin position="131"/>
        <end position="175"/>
    </location>
</feature>
<evidence type="ECO:0000313" key="7">
    <source>
        <dbReference type="EMBL" id="AND68802.1"/>
    </source>
</evidence>
<evidence type="ECO:0000259" key="6">
    <source>
        <dbReference type="PROSITE" id="PS50887"/>
    </source>
</evidence>
<dbReference type="AlphaFoldDB" id="A0A160N121"/>
<evidence type="ECO:0000259" key="5">
    <source>
        <dbReference type="PROSITE" id="PS50883"/>
    </source>
</evidence>
<dbReference type="CDD" id="cd01948">
    <property type="entry name" value="EAL"/>
    <property type="match status" value="1"/>
</dbReference>
<dbReference type="CDD" id="cd00130">
    <property type="entry name" value="PAS"/>
    <property type="match status" value="3"/>
</dbReference>